<dbReference type="Proteomes" id="UP000038040">
    <property type="component" value="Unplaced"/>
</dbReference>
<dbReference type="SUPFAM" id="SSF53335">
    <property type="entry name" value="S-adenosyl-L-methionine-dependent methyltransferases"/>
    <property type="match status" value="1"/>
</dbReference>
<evidence type="ECO:0000313" key="5">
    <source>
        <dbReference type="WBParaSite" id="DME_0000674801-mRNA-1"/>
    </source>
</evidence>
<sequence length="448" mass="52597">MKTSIFSVVIEKYGWLADMHITDFFVDNHWNRLPKIWQKSFTDFHPSQWLEIIDGRLENAKIVLPLSFICFYNVLKVNSLRRTAVTGPKQFAYQCCFDKTSSDKIIDAGCGLGHLSRHLALRFHLNNKLLSIIAIEKNNYLYKRCDQLDQLISDRIERRLLNDPLYSNASTFILPNRIKLSVDKNSNLYSNKNSCDKLKCVIGLHACGDFSAMLLHHFIARSDIAVLILFPCCYHKFSVYDNSHRQKWKQTDEQYNTAAKYFPMSKVCQSFSLGYLSQELACHAIERFAKNTDRFRDSIHKIHCYRAILEWLFNKLREKDKSSLHTYKHLGLKSVKISDHMTFFQYMEKALANRQHILIKIDDLLQNEPWIHTKVEEMIGRWKDVFAFYCLRMLMAPFIETILLEDRRYLIKEYGHDAFLIPVFDPLISARNLALICIKKKDCSSNFS</sequence>
<proteinExistence type="predicted"/>
<gene>
    <name evidence="2" type="ORF">DME_LOCUS1362</name>
</gene>
<dbReference type="Pfam" id="PF13679">
    <property type="entry name" value="Methyltransf_32"/>
    <property type="match status" value="1"/>
</dbReference>
<evidence type="ECO:0000313" key="3">
    <source>
        <dbReference type="Proteomes" id="UP000038040"/>
    </source>
</evidence>
<dbReference type="EMBL" id="UYYG01000019">
    <property type="protein sequence ID" value="VDN51389.1"/>
    <property type="molecule type" value="Genomic_DNA"/>
</dbReference>
<dbReference type="InterPro" id="IPR025714">
    <property type="entry name" value="Methyltranfer_dom"/>
</dbReference>
<organism evidence="3 5">
    <name type="scientific">Dracunculus medinensis</name>
    <name type="common">Guinea worm</name>
    <dbReference type="NCBI Taxonomy" id="318479"/>
    <lineage>
        <taxon>Eukaryota</taxon>
        <taxon>Metazoa</taxon>
        <taxon>Ecdysozoa</taxon>
        <taxon>Nematoda</taxon>
        <taxon>Chromadorea</taxon>
        <taxon>Rhabditida</taxon>
        <taxon>Spirurina</taxon>
        <taxon>Dracunculoidea</taxon>
        <taxon>Dracunculidae</taxon>
        <taxon>Dracunculus</taxon>
    </lineage>
</organism>
<dbReference type="AlphaFoldDB" id="A0A0N4UGV9"/>
<reference evidence="2 4" key="2">
    <citation type="submission" date="2018-11" db="EMBL/GenBank/DDBJ databases">
        <authorList>
            <consortium name="Pathogen Informatics"/>
        </authorList>
    </citation>
    <scope>NUCLEOTIDE SEQUENCE [LARGE SCALE GENOMIC DNA]</scope>
</reference>
<dbReference type="STRING" id="318479.A0A0N4UGV9"/>
<feature type="domain" description="Methyltransferase" evidence="1">
    <location>
        <begin position="98"/>
        <end position="237"/>
    </location>
</feature>
<dbReference type="OrthoDB" id="5875367at2759"/>
<dbReference type="WBParaSite" id="DME_0000674801-mRNA-1">
    <property type="protein sequence ID" value="DME_0000674801-mRNA-1"/>
    <property type="gene ID" value="DME_0000674801"/>
</dbReference>
<dbReference type="InterPro" id="IPR029063">
    <property type="entry name" value="SAM-dependent_MTases_sf"/>
</dbReference>
<name>A0A0N4UGV9_DRAME</name>
<keyword evidence="4" id="KW-1185">Reference proteome</keyword>
<dbReference type="PANTHER" id="PTHR12496:SF2">
    <property type="entry name" value="METHYLTRANSFERASE-LIKE PROTEIN 25B"/>
    <property type="match status" value="1"/>
</dbReference>
<dbReference type="PANTHER" id="PTHR12496">
    <property type="entry name" value="CGI-41 METHYLTRANSFERASE"/>
    <property type="match status" value="1"/>
</dbReference>
<evidence type="ECO:0000259" key="1">
    <source>
        <dbReference type="Pfam" id="PF13679"/>
    </source>
</evidence>
<reference evidence="5" key="1">
    <citation type="submission" date="2017-02" db="UniProtKB">
        <authorList>
            <consortium name="WormBaseParasite"/>
        </authorList>
    </citation>
    <scope>IDENTIFICATION</scope>
</reference>
<evidence type="ECO:0000313" key="4">
    <source>
        <dbReference type="Proteomes" id="UP000274756"/>
    </source>
</evidence>
<protein>
    <submittedName>
        <fullName evidence="5">Methyltranfer_dom domain-containing protein</fullName>
    </submittedName>
</protein>
<accession>A0A0N4UGV9</accession>
<evidence type="ECO:0000313" key="2">
    <source>
        <dbReference type="EMBL" id="VDN51389.1"/>
    </source>
</evidence>
<dbReference type="Proteomes" id="UP000274756">
    <property type="component" value="Unassembled WGS sequence"/>
</dbReference>
<dbReference type="InterPro" id="IPR052220">
    <property type="entry name" value="METTL25"/>
</dbReference>